<feature type="region of interest" description="Disordered" evidence="1">
    <location>
        <begin position="33"/>
        <end position="68"/>
    </location>
</feature>
<sequence length="68" mass="7005">CLELHLFINSRVLTGNSSSTSCLLLGPLNFKGRGIGGGRGSGLGGEPEDITGREDDSISASKGDEELL</sequence>
<accession>A0ABV0PB20</accession>
<feature type="compositionally biased region" description="Basic and acidic residues" evidence="1">
    <location>
        <begin position="50"/>
        <end position="68"/>
    </location>
</feature>
<name>A0ABV0PB20_9TELE</name>
<feature type="non-terminal residue" evidence="2">
    <location>
        <position position="1"/>
    </location>
</feature>
<organism evidence="2 3">
    <name type="scientific">Goodea atripinnis</name>
    <dbReference type="NCBI Taxonomy" id="208336"/>
    <lineage>
        <taxon>Eukaryota</taxon>
        <taxon>Metazoa</taxon>
        <taxon>Chordata</taxon>
        <taxon>Craniata</taxon>
        <taxon>Vertebrata</taxon>
        <taxon>Euteleostomi</taxon>
        <taxon>Actinopterygii</taxon>
        <taxon>Neopterygii</taxon>
        <taxon>Teleostei</taxon>
        <taxon>Neoteleostei</taxon>
        <taxon>Acanthomorphata</taxon>
        <taxon>Ovalentaria</taxon>
        <taxon>Atherinomorphae</taxon>
        <taxon>Cyprinodontiformes</taxon>
        <taxon>Goodeidae</taxon>
        <taxon>Goodea</taxon>
    </lineage>
</organism>
<comment type="caution">
    <text evidence="2">The sequence shown here is derived from an EMBL/GenBank/DDBJ whole genome shotgun (WGS) entry which is preliminary data.</text>
</comment>
<dbReference type="EMBL" id="JAHRIO010070091">
    <property type="protein sequence ID" value="MEQ2180644.1"/>
    <property type="molecule type" value="Genomic_DNA"/>
</dbReference>
<evidence type="ECO:0000313" key="2">
    <source>
        <dbReference type="EMBL" id="MEQ2180644.1"/>
    </source>
</evidence>
<reference evidence="2 3" key="1">
    <citation type="submission" date="2021-06" db="EMBL/GenBank/DDBJ databases">
        <authorList>
            <person name="Palmer J.M."/>
        </authorList>
    </citation>
    <scope>NUCLEOTIDE SEQUENCE [LARGE SCALE GENOMIC DNA]</scope>
    <source>
        <strain evidence="2 3">GA_2019</strain>
        <tissue evidence="2">Muscle</tissue>
    </source>
</reference>
<keyword evidence="3" id="KW-1185">Reference proteome</keyword>
<gene>
    <name evidence="2" type="ORF">GOODEAATRI_003291</name>
</gene>
<evidence type="ECO:0000256" key="1">
    <source>
        <dbReference type="SAM" id="MobiDB-lite"/>
    </source>
</evidence>
<proteinExistence type="predicted"/>
<protein>
    <submittedName>
        <fullName evidence="2">Uncharacterized protein</fullName>
    </submittedName>
</protein>
<dbReference type="Proteomes" id="UP001476798">
    <property type="component" value="Unassembled WGS sequence"/>
</dbReference>
<feature type="compositionally biased region" description="Gly residues" evidence="1">
    <location>
        <begin position="33"/>
        <end position="45"/>
    </location>
</feature>
<evidence type="ECO:0000313" key="3">
    <source>
        <dbReference type="Proteomes" id="UP001476798"/>
    </source>
</evidence>